<dbReference type="InterPro" id="IPR016177">
    <property type="entry name" value="DNA-bd_dom_sf"/>
</dbReference>
<reference evidence="7 8" key="1">
    <citation type="submission" date="2023-05" db="EMBL/GenBank/DDBJ databases">
        <title>A 100% complete, gapless, phased diploid assembly of the Scenedesmus obliquus UTEX 3031 genome.</title>
        <authorList>
            <person name="Biondi T.C."/>
            <person name="Hanschen E.R."/>
            <person name="Kwon T."/>
            <person name="Eng W."/>
            <person name="Kruse C.P.S."/>
            <person name="Koehler S.I."/>
            <person name="Kunde Y."/>
            <person name="Gleasner C.D."/>
            <person name="You Mak K.T."/>
            <person name="Polle J."/>
            <person name="Hovde B.T."/>
            <person name="Starkenburg S.R."/>
        </authorList>
    </citation>
    <scope>NUCLEOTIDE SEQUENCE [LARGE SCALE GENOMIC DNA]</scope>
    <source>
        <strain evidence="7 8">DOE0152z</strain>
    </source>
</reference>
<evidence type="ECO:0000256" key="3">
    <source>
        <dbReference type="ARBA" id="ARBA00023125"/>
    </source>
</evidence>
<evidence type="ECO:0000259" key="6">
    <source>
        <dbReference type="PROSITE" id="PS51032"/>
    </source>
</evidence>
<dbReference type="SMART" id="SM00380">
    <property type="entry name" value="AP2"/>
    <property type="match status" value="1"/>
</dbReference>
<accession>A0ABY8TLE1</accession>
<evidence type="ECO:0000313" key="8">
    <source>
        <dbReference type="Proteomes" id="UP001244341"/>
    </source>
</evidence>
<keyword evidence="2" id="KW-0805">Transcription regulation</keyword>
<keyword evidence="3" id="KW-0238">DNA-binding</keyword>
<dbReference type="Gene3D" id="3.30.730.10">
    <property type="entry name" value="AP2/ERF domain"/>
    <property type="match status" value="1"/>
</dbReference>
<keyword evidence="5" id="KW-0539">Nucleus</keyword>
<dbReference type="SUPFAM" id="SSF54171">
    <property type="entry name" value="DNA-binding domain"/>
    <property type="match status" value="1"/>
</dbReference>
<evidence type="ECO:0000256" key="5">
    <source>
        <dbReference type="ARBA" id="ARBA00023242"/>
    </source>
</evidence>
<proteinExistence type="predicted"/>
<evidence type="ECO:0000256" key="4">
    <source>
        <dbReference type="ARBA" id="ARBA00023163"/>
    </source>
</evidence>
<keyword evidence="8" id="KW-1185">Reference proteome</keyword>
<dbReference type="PROSITE" id="PS51032">
    <property type="entry name" value="AP2_ERF"/>
    <property type="match status" value="1"/>
</dbReference>
<name>A0ABY8TLE1_TETOB</name>
<feature type="domain" description="AP2/ERF" evidence="6">
    <location>
        <begin position="20"/>
        <end position="77"/>
    </location>
</feature>
<keyword evidence="4" id="KW-0804">Transcription</keyword>
<evidence type="ECO:0000256" key="1">
    <source>
        <dbReference type="ARBA" id="ARBA00004123"/>
    </source>
</evidence>
<dbReference type="EMBL" id="CP126208">
    <property type="protein sequence ID" value="WIA08626.1"/>
    <property type="molecule type" value="Genomic_DNA"/>
</dbReference>
<dbReference type="InterPro" id="IPR001471">
    <property type="entry name" value="AP2/ERF_dom"/>
</dbReference>
<gene>
    <name evidence="7" type="ORF">OEZ85_008055</name>
</gene>
<comment type="subcellular location">
    <subcellularLocation>
        <location evidence="1">Nucleus</location>
    </subcellularLocation>
</comment>
<organism evidence="7 8">
    <name type="scientific">Tetradesmus obliquus</name>
    <name type="common">Green alga</name>
    <name type="synonym">Acutodesmus obliquus</name>
    <dbReference type="NCBI Taxonomy" id="3088"/>
    <lineage>
        <taxon>Eukaryota</taxon>
        <taxon>Viridiplantae</taxon>
        <taxon>Chlorophyta</taxon>
        <taxon>core chlorophytes</taxon>
        <taxon>Chlorophyceae</taxon>
        <taxon>CS clade</taxon>
        <taxon>Sphaeropleales</taxon>
        <taxon>Scenedesmaceae</taxon>
        <taxon>Tetradesmus</taxon>
    </lineage>
</organism>
<sequence length="113" mass="12353">MAPRSVDKAGRPGFALRSARYTGVYQSKRAHDGWRTQFSYSNKVLNLGTYETEDDAARAWNAAALYFRGEGTWLNPVVPQLPDDYMPGCLGSAVPAPTAAMADNMPRRGGGKR</sequence>
<evidence type="ECO:0000313" key="7">
    <source>
        <dbReference type="EMBL" id="WIA08626.1"/>
    </source>
</evidence>
<evidence type="ECO:0000256" key="2">
    <source>
        <dbReference type="ARBA" id="ARBA00023015"/>
    </source>
</evidence>
<protein>
    <recommendedName>
        <fullName evidence="6">AP2/ERF domain-containing protein</fullName>
    </recommendedName>
</protein>
<dbReference type="InterPro" id="IPR036955">
    <property type="entry name" value="AP2/ERF_dom_sf"/>
</dbReference>
<dbReference type="Proteomes" id="UP001244341">
    <property type="component" value="Chromosome 1b"/>
</dbReference>